<dbReference type="PROSITE" id="PS50805">
    <property type="entry name" value="KRAB"/>
    <property type="match status" value="1"/>
</dbReference>
<dbReference type="PROSITE" id="PS00028">
    <property type="entry name" value="ZINC_FINGER_C2H2_1"/>
    <property type="match status" value="4"/>
</dbReference>
<dbReference type="PANTHER" id="PTHR23235">
    <property type="entry name" value="KRUEPPEL-LIKE TRANSCRIPTION FACTOR"/>
    <property type="match status" value="1"/>
</dbReference>
<comment type="similarity">
    <text evidence="2">Belongs to the krueppel C2H2-type zinc-finger protein family.</text>
</comment>
<protein>
    <submittedName>
        <fullName evidence="15">Finger 879-like isoform X1</fullName>
    </submittedName>
</protein>
<dbReference type="FunFam" id="3.30.160.60:FF:000446">
    <property type="entry name" value="Zinc finger protein"/>
    <property type="match status" value="1"/>
</dbReference>
<feature type="region of interest" description="Disordered" evidence="12">
    <location>
        <begin position="423"/>
        <end position="442"/>
    </location>
</feature>
<evidence type="ECO:0000256" key="11">
    <source>
        <dbReference type="PROSITE-ProRule" id="PRU00042"/>
    </source>
</evidence>
<keyword evidence="5 11" id="KW-0863">Zinc-finger</keyword>
<evidence type="ECO:0000256" key="7">
    <source>
        <dbReference type="ARBA" id="ARBA00023015"/>
    </source>
</evidence>
<dbReference type="InterPro" id="IPR036051">
    <property type="entry name" value="KRAB_dom_sf"/>
</dbReference>
<evidence type="ECO:0000256" key="4">
    <source>
        <dbReference type="ARBA" id="ARBA00022737"/>
    </source>
</evidence>
<name>A0AA35K099_9SAUR</name>
<gene>
    <name evidence="15" type="ORF">PODLI_1B004885</name>
</gene>
<evidence type="ECO:0000256" key="1">
    <source>
        <dbReference type="ARBA" id="ARBA00004123"/>
    </source>
</evidence>
<dbReference type="Pfam" id="PF01352">
    <property type="entry name" value="KRAB"/>
    <property type="match status" value="1"/>
</dbReference>
<evidence type="ECO:0000256" key="3">
    <source>
        <dbReference type="ARBA" id="ARBA00022723"/>
    </source>
</evidence>
<dbReference type="PROSITE" id="PS50157">
    <property type="entry name" value="ZINC_FINGER_C2H2_2"/>
    <property type="match status" value="4"/>
</dbReference>
<feature type="region of interest" description="Disordered" evidence="12">
    <location>
        <begin position="172"/>
        <end position="194"/>
    </location>
</feature>
<keyword evidence="4" id="KW-0677">Repeat</keyword>
<dbReference type="EMBL" id="OX395127">
    <property type="protein sequence ID" value="CAI5768432.1"/>
    <property type="molecule type" value="Genomic_DNA"/>
</dbReference>
<evidence type="ECO:0000313" key="16">
    <source>
        <dbReference type="Proteomes" id="UP001178461"/>
    </source>
</evidence>
<dbReference type="GO" id="GO:0000981">
    <property type="term" value="F:DNA-binding transcription factor activity, RNA polymerase II-specific"/>
    <property type="evidence" value="ECO:0007669"/>
    <property type="project" value="TreeGrafter"/>
</dbReference>
<reference evidence="15" key="1">
    <citation type="submission" date="2022-12" db="EMBL/GenBank/DDBJ databases">
        <authorList>
            <person name="Alioto T."/>
            <person name="Alioto T."/>
            <person name="Gomez Garrido J."/>
        </authorList>
    </citation>
    <scope>NUCLEOTIDE SEQUENCE</scope>
</reference>
<dbReference type="GO" id="GO:0000978">
    <property type="term" value="F:RNA polymerase II cis-regulatory region sequence-specific DNA binding"/>
    <property type="evidence" value="ECO:0007669"/>
    <property type="project" value="TreeGrafter"/>
</dbReference>
<accession>A0AA35K099</accession>
<dbReference type="InterPro" id="IPR036236">
    <property type="entry name" value="Znf_C2H2_sf"/>
</dbReference>
<comment type="subcellular location">
    <subcellularLocation>
        <location evidence="1">Nucleus</location>
    </subcellularLocation>
</comment>
<keyword evidence="10" id="KW-0539">Nucleus</keyword>
<keyword evidence="9" id="KW-0804">Transcription</keyword>
<dbReference type="FunFam" id="3.30.160.60:FF:002604">
    <property type="entry name" value="Zinc finger protein 715"/>
    <property type="match status" value="1"/>
</dbReference>
<feature type="domain" description="C2H2-type" evidence="13">
    <location>
        <begin position="308"/>
        <end position="335"/>
    </location>
</feature>
<dbReference type="Proteomes" id="UP001178461">
    <property type="component" value="Chromosome 2"/>
</dbReference>
<dbReference type="InterPro" id="IPR013087">
    <property type="entry name" value="Znf_C2H2_type"/>
</dbReference>
<dbReference type="GO" id="GO:0008270">
    <property type="term" value="F:zinc ion binding"/>
    <property type="evidence" value="ECO:0007669"/>
    <property type="project" value="UniProtKB-KW"/>
</dbReference>
<keyword evidence="8" id="KW-0238">DNA-binding</keyword>
<dbReference type="CDD" id="cd07765">
    <property type="entry name" value="KRAB_A-box"/>
    <property type="match status" value="1"/>
</dbReference>
<keyword evidence="6" id="KW-0862">Zinc</keyword>
<proteinExistence type="inferred from homology"/>
<dbReference type="Pfam" id="PF00096">
    <property type="entry name" value="zf-C2H2"/>
    <property type="match status" value="4"/>
</dbReference>
<dbReference type="SUPFAM" id="SSF109640">
    <property type="entry name" value="KRAB domain (Kruppel-associated box)"/>
    <property type="match status" value="1"/>
</dbReference>
<dbReference type="FunFam" id="3.30.160.60:FF:000045">
    <property type="entry name" value="ZFP69 zinc finger protein B"/>
    <property type="match status" value="1"/>
</dbReference>
<dbReference type="SMART" id="SM00349">
    <property type="entry name" value="KRAB"/>
    <property type="match status" value="1"/>
</dbReference>
<dbReference type="SMART" id="SM00355">
    <property type="entry name" value="ZnF_C2H2"/>
    <property type="match status" value="4"/>
</dbReference>
<feature type="domain" description="KRAB" evidence="14">
    <location>
        <begin position="112"/>
        <end position="190"/>
    </location>
</feature>
<organism evidence="15 16">
    <name type="scientific">Podarcis lilfordi</name>
    <name type="common">Lilford's wall lizard</name>
    <dbReference type="NCBI Taxonomy" id="74358"/>
    <lineage>
        <taxon>Eukaryota</taxon>
        <taxon>Metazoa</taxon>
        <taxon>Chordata</taxon>
        <taxon>Craniata</taxon>
        <taxon>Vertebrata</taxon>
        <taxon>Euteleostomi</taxon>
        <taxon>Lepidosauria</taxon>
        <taxon>Squamata</taxon>
        <taxon>Bifurcata</taxon>
        <taxon>Unidentata</taxon>
        <taxon>Episquamata</taxon>
        <taxon>Laterata</taxon>
        <taxon>Lacertibaenia</taxon>
        <taxon>Lacertidae</taxon>
        <taxon>Podarcis</taxon>
    </lineage>
</organism>
<keyword evidence="7" id="KW-0805">Transcription regulation</keyword>
<feature type="domain" description="C2H2-type" evidence="13">
    <location>
        <begin position="392"/>
        <end position="419"/>
    </location>
</feature>
<feature type="domain" description="C2H2-type" evidence="13">
    <location>
        <begin position="336"/>
        <end position="363"/>
    </location>
</feature>
<evidence type="ECO:0000256" key="6">
    <source>
        <dbReference type="ARBA" id="ARBA00022833"/>
    </source>
</evidence>
<evidence type="ECO:0000256" key="10">
    <source>
        <dbReference type="ARBA" id="ARBA00023242"/>
    </source>
</evidence>
<evidence type="ECO:0000256" key="8">
    <source>
        <dbReference type="ARBA" id="ARBA00023125"/>
    </source>
</evidence>
<evidence type="ECO:0000256" key="9">
    <source>
        <dbReference type="ARBA" id="ARBA00023163"/>
    </source>
</evidence>
<evidence type="ECO:0000256" key="5">
    <source>
        <dbReference type="ARBA" id="ARBA00022771"/>
    </source>
</evidence>
<keyword evidence="3" id="KW-0479">Metal-binding</keyword>
<dbReference type="GO" id="GO:0005634">
    <property type="term" value="C:nucleus"/>
    <property type="evidence" value="ECO:0007669"/>
    <property type="project" value="UniProtKB-SubCell"/>
</dbReference>
<dbReference type="InterPro" id="IPR001909">
    <property type="entry name" value="KRAB"/>
</dbReference>
<evidence type="ECO:0000256" key="12">
    <source>
        <dbReference type="SAM" id="MobiDB-lite"/>
    </source>
</evidence>
<evidence type="ECO:0000256" key="2">
    <source>
        <dbReference type="ARBA" id="ARBA00006991"/>
    </source>
</evidence>
<dbReference type="FunFam" id="3.30.160.60:FF:002343">
    <property type="entry name" value="Zinc finger protein 33A"/>
    <property type="match status" value="1"/>
</dbReference>
<sequence>MVLILPRLQEEIGGAALSCGSESIQSSLVVSISPRVAGGQAEANPRETLRGARRPLPCATRGKEGSGAVLNHWNEPIFTTAFRRMASLTLSEPAPLPAGVATVALVPAQVLVTFQDVAIHFSEEEWALLDPDQRALYIDVMVENNFNWASLGGCFFPKLTLTSRPKGTNNLCVPDSKEMERISGGGMASETKQKPLQPEDYSFEANKTLMRRSQNNVSFSKEAWSQDCLSSSSLCDRIMFGEAEGPLLRSEHSETREESLGRLEQKGEASGGLLIDEREEVWTNSGRTYRWKSFLVPRETKPPREKLHRCPVCWKCYSTRPILARHQRIHTGERPYQCSECGRSFSQRIDLKNHQRIHTGERPYQCSECGKSFKHHSSLTAHEKIHTGNKSYSCLECRSSFSNRSSFSKHQMTHLAEKAGPSLGAAKVSGSGGTLQDIREST</sequence>
<dbReference type="Gene3D" id="3.30.160.60">
    <property type="entry name" value="Classic Zinc Finger"/>
    <property type="match status" value="4"/>
</dbReference>
<keyword evidence="16" id="KW-1185">Reference proteome</keyword>
<dbReference type="PANTHER" id="PTHR23235:SF142">
    <property type="entry name" value="ZINC FINGER PROTEIN 384"/>
    <property type="match status" value="1"/>
</dbReference>
<dbReference type="AlphaFoldDB" id="A0AA35K099"/>
<evidence type="ECO:0000313" key="15">
    <source>
        <dbReference type="EMBL" id="CAI5768432.1"/>
    </source>
</evidence>
<evidence type="ECO:0000259" key="14">
    <source>
        <dbReference type="PROSITE" id="PS50805"/>
    </source>
</evidence>
<feature type="domain" description="C2H2-type" evidence="13">
    <location>
        <begin position="364"/>
        <end position="391"/>
    </location>
</feature>
<dbReference type="SUPFAM" id="SSF57667">
    <property type="entry name" value="beta-beta-alpha zinc fingers"/>
    <property type="match status" value="2"/>
</dbReference>
<evidence type="ECO:0000259" key="13">
    <source>
        <dbReference type="PROSITE" id="PS50157"/>
    </source>
</evidence>
<dbReference type="Gene3D" id="6.10.140.140">
    <property type="match status" value="1"/>
</dbReference>